<dbReference type="Proteomes" id="UP000242561">
    <property type="component" value="Chromosome"/>
</dbReference>
<dbReference type="RefSeq" id="WP_072559229.1">
    <property type="nucleotide sequence ID" value="NZ_CP018154.1"/>
</dbReference>
<dbReference type="AlphaFoldDB" id="A0A1L3JBV6"/>
<name>A0A1L3JBV6_9SPHN</name>
<evidence type="ECO:0000313" key="3">
    <source>
        <dbReference type="Proteomes" id="UP000242561"/>
    </source>
</evidence>
<protein>
    <submittedName>
        <fullName evidence="2">Uncharacterized protein</fullName>
    </submittedName>
</protein>
<dbReference type="EMBL" id="CP018154">
    <property type="protein sequence ID" value="APG62579.1"/>
    <property type="molecule type" value="Genomic_DNA"/>
</dbReference>
<evidence type="ECO:0000256" key="1">
    <source>
        <dbReference type="SAM" id="Coils"/>
    </source>
</evidence>
<gene>
    <name evidence="2" type="ORF">LPB140_07055</name>
</gene>
<reference evidence="2 3" key="1">
    <citation type="submission" date="2016-11" db="EMBL/GenBank/DDBJ databases">
        <title>Sphingorhabdus sp. LPB0140, isolated from marine environment.</title>
        <authorList>
            <person name="Kim E."/>
            <person name="Yi H."/>
        </authorList>
    </citation>
    <scope>NUCLEOTIDE SEQUENCE [LARGE SCALE GENOMIC DNA]</scope>
    <source>
        <strain evidence="2 3">LPB0140</strain>
    </source>
</reference>
<evidence type="ECO:0000313" key="2">
    <source>
        <dbReference type="EMBL" id="APG62579.1"/>
    </source>
</evidence>
<organism evidence="2 3">
    <name type="scientific">Sphingorhabdus lutea</name>
    <dbReference type="NCBI Taxonomy" id="1913578"/>
    <lineage>
        <taxon>Bacteria</taxon>
        <taxon>Pseudomonadati</taxon>
        <taxon>Pseudomonadota</taxon>
        <taxon>Alphaproteobacteria</taxon>
        <taxon>Sphingomonadales</taxon>
        <taxon>Sphingomonadaceae</taxon>
        <taxon>Sphingorhabdus</taxon>
    </lineage>
</organism>
<dbReference type="STRING" id="1913578.LPB140_07055"/>
<accession>A0A1L3JBV6</accession>
<proteinExistence type="predicted"/>
<keyword evidence="1" id="KW-0175">Coiled coil</keyword>
<feature type="coiled-coil region" evidence="1">
    <location>
        <begin position="4"/>
        <end position="72"/>
    </location>
</feature>
<keyword evidence="3" id="KW-1185">Reference proteome</keyword>
<sequence>MEKIEQLKISIGQLELSIAALEAKSLSKNGQAELELPQHNGQVDLNILHQQIDEKEQNNHALQQALTHAIDDIDKIILQIGGKNG</sequence>
<dbReference type="KEGG" id="sphl:LPB140_07055"/>